<gene>
    <name evidence="2" type="ORF">Cgig2_011748</name>
</gene>
<name>A0A9Q1KL52_9CARY</name>
<reference evidence="2" key="1">
    <citation type="submission" date="2022-04" db="EMBL/GenBank/DDBJ databases">
        <title>Carnegiea gigantea Genome sequencing and assembly v2.</title>
        <authorList>
            <person name="Copetti D."/>
            <person name="Sanderson M.J."/>
            <person name="Burquez A."/>
            <person name="Wojciechowski M.F."/>
        </authorList>
    </citation>
    <scope>NUCLEOTIDE SEQUENCE</scope>
    <source>
        <strain evidence="2">SGP5-SGP5p</strain>
        <tissue evidence="2">Aerial part</tissue>
    </source>
</reference>
<dbReference type="Proteomes" id="UP001153076">
    <property type="component" value="Unassembled WGS sequence"/>
</dbReference>
<evidence type="ECO:0000256" key="1">
    <source>
        <dbReference type="SAM" id="MobiDB-lite"/>
    </source>
</evidence>
<protein>
    <submittedName>
        <fullName evidence="2">Uncharacterized protein</fullName>
    </submittedName>
</protein>
<evidence type="ECO:0000313" key="3">
    <source>
        <dbReference type="Proteomes" id="UP001153076"/>
    </source>
</evidence>
<organism evidence="2 3">
    <name type="scientific">Carnegiea gigantea</name>
    <dbReference type="NCBI Taxonomy" id="171969"/>
    <lineage>
        <taxon>Eukaryota</taxon>
        <taxon>Viridiplantae</taxon>
        <taxon>Streptophyta</taxon>
        <taxon>Embryophyta</taxon>
        <taxon>Tracheophyta</taxon>
        <taxon>Spermatophyta</taxon>
        <taxon>Magnoliopsida</taxon>
        <taxon>eudicotyledons</taxon>
        <taxon>Gunneridae</taxon>
        <taxon>Pentapetalae</taxon>
        <taxon>Caryophyllales</taxon>
        <taxon>Cactineae</taxon>
        <taxon>Cactaceae</taxon>
        <taxon>Cactoideae</taxon>
        <taxon>Echinocereeae</taxon>
        <taxon>Carnegiea</taxon>
    </lineage>
</organism>
<dbReference type="OrthoDB" id="1752268at2759"/>
<accession>A0A9Q1KL52</accession>
<comment type="caution">
    <text evidence="2">The sequence shown here is derived from an EMBL/GenBank/DDBJ whole genome shotgun (WGS) entry which is preliminary data.</text>
</comment>
<keyword evidence="3" id="KW-1185">Reference proteome</keyword>
<proteinExistence type="predicted"/>
<feature type="region of interest" description="Disordered" evidence="1">
    <location>
        <begin position="56"/>
        <end position="75"/>
    </location>
</feature>
<dbReference type="AlphaFoldDB" id="A0A9Q1KL52"/>
<feature type="compositionally biased region" description="Basic and acidic residues" evidence="1">
    <location>
        <begin position="60"/>
        <end position="69"/>
    </location>
</feature>
<dbReference type="EMBL" id="JAKOGI010000089">
    <property type="protein sequence ID" value="KAJ8444786.1"/>
    <property type="molecule type" value="Genomic_DNA"/>
</dbReference>
<sequence>MSLLWDILPSTKRAGINAHKESQVPYEEETLKGSLRPNKRLKMLIIMLPSFDQPRPCTHPKAEVSDRMRNTRNPQGTYKLKRKSSFTGQLNHFLRRRKKDEYDRRNLKERKDNDVDWETEVIATITGGVDEKKLKVGYHKAQIRKPIQVMLTKELNDGPIMTFGLDDMCPLQRAHNDALVIQLKIVTSMV</sequence>
<evidence type="ECO:0000313" key="2">
    <source>
        <dbReference type="EMBL" id="KAJ8444786.1"/>
    </source>
</evidence>